<feature type="transmembrane region" description="Helical" evidence="7">
    <location>
        <begin position="226"/>
        <end position="245"/>
    </location>
</feature>
<sequence>MTERRSRRRRYAVALAGMARPDQLALICVVYALGVLVAVARGGEHANVLVGVGALLAVAVAVHYANEYADYETDALTTRTPYSGGSGVLHATGLDRAFAWRALVGASALAVVALLASAVAGLPATATALLAVILVAGVAYSLGPRLAWRGLGELTNALLGGLALPLYGVAVTGTALDVVDVLTFLPFTAIVFTNLLATQWPDRRADAQVGKRTLAVTLDARTLRRLYIFTAILGLGGVTALVATGLAPHELLALAAPTIVLLVVGAHRYGRVESPAVTVHAMVVLAFAYVLTAACAW</sequence>
<dbReference type="GO" id="GO:0005886">
    <property type="term" value="C:plasma membrane"/>
    <property type="evidence" value="ECO:0007669"/>
    <property type="project" value="UniProtKB-SubCell"/>
</dbReference>
<comment type="pathway">
    <text evidence="2">Quinol/quinone metabolism; menaquinone biosynthesis.</text>
</comment>
<evidence type="ECO:0000313" key="8">
    <source>
        <dbReference type="EMBL" id="MFC6955062.1"/>
    </source>
</evidence>
<dbReference type="GO" id="GO:0009234">
    <property type="term" value="P:menaquinone biosynthetic process"/>
    <property type="evidence" value="ECO:0007669"/>
    <property type="project" value="UniProtKB-KW"/>
</dbReference>
<dbReference type="Gene3D" id="1.10.357.140">
    <property type="entry name" value="UbiA prenyltransferase"/>
    <property type="match status" value="1"/>
</dbReference>
<feature type="transmembrane region" description="Helical" evidence="7">
    <location>
        <begin position="251"/>
        <end position="269"/>
    </location>
</feature>
<evidence type="ECO:0000313" key="9">
    <source>
        <dbReference type="Proteomes" id="UP001596395"/>
    </source>
</evidence>
<feature type="transmembrane region" description="Helical" evidence="7">
    <location>
        <begin position="98"/>
        <end position="116"/>
    </location>
</feature>
<reference evidence="8 9" key="1">
    <citation type="journal article" date="2019" name="Int. J. Syst. Evol. Microbiol.">
        <title>The Global Catalogue of Microorganisms (GCM) 10K type strain sequencing project: providing services to taxonomists for standard genome sequencing and annotation.</title>
        <authorList>
            <consortium name="The Broad Institute Genomics Platform"/>
            <consortium name="The Broad Institute Genome Sequencing Center for Infectious Disease"/>
            <person name="Wu L."/>
            <person name="Ma J."/>
        </authorList>
    </citation>
    <scope>NUCLEOTIDE SEQUENCE [LARGE SCALE GENOMIC DNA]</scope>
    <source>
        <strain evidence="8 9">GX26</strain>
    </source>
</reference>
<dbReference type="Proteomes" id="UP001596395">
    <property type="component" value="Unassembled WGS sequence"/>
</dbReference>
<evidence type="ECO:0000256" key="6">
    <source>
        <dbReference type="ARBA" id="ARBA00023136"/>
    </source>
</evidence>
<organism evidence="8 9">
    <name type="scientific">Halorubellus litoreus</name>
    <dbReference type="NCBI Taxonomy" id="755308"/>
    <lineage>
        <taxon>Archaea</taxon>
        <taxon>Methanobacteriati</taxon>
        <taxon>Methanobacteriota</taxon>
        <taxon>Stenosarchaea group</taxon>
        <taxon>Halobacteria</taxon>
        <taxon>Halobacteriales</taxon>
        <taxon>Halorubellaceae</taxon>
        <taxon>Halorubellus</taxon>
    </lineage>
</organism>
<feature type="transmembrane region" description="Helical" evidence="7">
    <location>
        <begin position="21"/>
        <end position="40"/>
    </location>
</feature>
<keyword evidence="4 7" id="KW-0812">Transmembrane</keyword>
<dbReference type="Pfam" id="PF01040">
    <property type="entry name" value="UbiA"/>
    <property type="match status" value="1"/>
</dbReference>
<feature type="transmembrane region" description="Helical" evidence="7">
    <location>
        <begin position="154"/>
        <end position="175"/>
    </location>
</feature>
<evidence type="ECO:0000256" key="7">
    <source>
        <dbReference type="SAM" id="Phobius"/>
    </source>
</evidence>
<feature type="transmembrane region" description="Helical" evidence="7">
    <location>
        <begin position="46"/>
        <end position="65"/>
    </location>
</feature>
<gene>
    <name evidence="8" type="ORF">ACFQGB_19540</name>
</gene>
<evidence type="ECO:0000256" key="1">
    <source>
        <dbReference type="ARBA" id="ARBA00004651"/>
    </source>
</evidence>
<feature type="transmembrane region" description="Helical" evidence="7">
    <location>
        <begin position="122"/>
        <end position="142"/>
    </location>
</feature>
<accession>A0ABD5VM05</accession>
<comment type="subcellular location">
    <subcellularLocation>
        <location evidence="1">Cell membrane</location>
        <topology evidence="1">Multi-pass membrane protein</topology>
    </subcellularLocation>
</comment>
<protein>
    <submittedName>
        <fullName evidence="8">Prenyltransferase</fullName>
    </submittedName>
</protein>
<dbReference type="RefSeq" id="WP_336352004.1">
    <property type="nucleotide sequence ID" value="NZ_JAZAQL010000005.1"/>
</dbReference>
<comment type="caution">
    <text evidence="8">The sequence shown here is derived from an EMBL/GenBank/DDBJ whole genome shotgun (WGS) entry which is preliminary data.</text>
</comment>
<dbReference type="InterPro" id="IPR026046">
    <property type="entry name" value="UBIAD1"/>
</dbReference>
<keyword evidence="3" id="KW-0474">Menaquinone biosynthesis</keyword>
<evidence type="ECO:0000256" key="3">
    <source>
        <dbReference type="ARBA" id="ARBA00022428"/>
    </source>
</evidence>
<keyword evidence="6 7" id="KW-0472">Membrane</keyword>
<feature type="transmembrane region" description="Helical" evidence="7">
    <location>
        <begin position="181"/>
        <end position="197"/>
    </location>
</feature>
<keyword evidence="9" id="KW-1185">Reference proteome</keyword>
<dbReference type="CDD" id="cd13962">
    <property type="entry name" value="PT_UbiA_UBIAD1"/>
    <property type="match status" value="1"/>
</dbReference>
<dbReference type="EMBL" id="JBHSXN010000005">
    <property type="protein sequence ID" value="MFC6955062.1"/>
    <property type="molecule type" value="Genomic_DNA"/>
</dbReference>
<keyword evidence="5 7" id="KW-1133">Transmembrane helix</keyword>
<dbReference type="InterPro" id="IPR000537">
    <property type="entry name" value="UbiA_prenyltransferase"/>
</dbReference>
<proteinExistence type="predicted"/>
<evidence type="ECO:0000256" key="2">
    <source>
        <dbReference type="ARBA" id="ARBA00004863"/>
    </source>
</evidence>
<evidence type="ECO:0000256" key="5">
    <source>
        <dbReference type="ARBA" id="ARBA00022989"/>
    </source>
</evidence>
<dbReference type="AlphaFoldDB" id="A0ABD5VM05"/>
<name>A0ABD5VM05_9EURY</name>
<feature type="transmembrane region" description="Helical" evidence="7">
    <location>
        <begin position="276"/>
        <end position="294"/>
    </location>
</feature>
<evidence type="ECO:0000256" key="4">
    <source>
        <dbReference type="ARBA" id="ARBA00022692"/>
    </source>
</evidence>
<dbReference type="InterPro" id="IPR044878">
    <property type="entry name" value="UbiA_sf"/>
</dbReference>